<dbReference type="Proteomes" id="UP000663888">
    <property type="component" value="Unassembled WGS sequence"/>
</dbReference>
<evidence type="ECO:0000256" key="1">
    <source>
        <dbReference type="SAM" id="MobiDB-lite"/>
    </source>
</evidence>
<organism evidence="2 3">
    <name type="scientific">Rhizoctonia solani</name>
    <dbReference type="NCBI Taxonomy" id="456999"/>
    <lineage>
        <taxon>Eukaryota</taxon>
        <taxon>Fungi</taxon>
        <taxon>Dikarya</taxon>
        <taxon>Basidiomycota</taxon>
        <taxon>Agaricomycotina</taxon>
        <taxon>Agaricomycetes</taxon>
        <taxon>Cantharellales</taxon>
        <taxon>Ceratobasidiaceae</taxon>
        <taxon>Rhizoctonia</taxon>
    </lineage>
</organism>
<comment type="caution">
    <text evidence="2">The sequence shown here is derived from an EMBL/GenBank/DDBJ whole genome shotgun (WGS) entry which is preliminary data.</text>
</comment>
<proteinExistence type="predicted"/>
<reference evidence="2" key="1">
    <citation type="submission" date="2021-01" db="EMBL/GenBank/DDBJ databases">
        <authorList>
            <person name="Kaushik A."/>
        </authorList>
    </citation>
    <scope>NUCLEOTIDE SEQUENCE</scope>
    <source>
        <strain evidence="2">AG4-R118</strain>
    </source>
</reference>
<accession>A0A8H3B1C2</accession>
<dbReference type="GO" id="GO:0003723">
    <property type="term" value="F:RNA binding"/>
    <property type="evidence" value="ECO:0007669"/>
    <property type="project" value="TreeGrafter"/>
</dbReference>
<dbReference type="PANTHER" id="PTHR15633">
    <property type="entry name" value="NUCLEOLAR PROTEIN 11"/>
    <property type="match status" value="1"/>
</dbReference>
<name>A0A8H3B1C2_9AGAM</name>
<dbReference type="InterPro" id="IPR042859">
    <property type="entry name" value="NOL11"/>
</dbReference>
<protein>
    <submittedName>
        <fullName evidence="2">Uncharacterized protein</fullName>
    </submittedName>
</protein>
<evidence type="ECO:0000313" key="2">
    <source>
        <dbReference type="EMBL" id="CAE6445603.1"/>
    </source>
</evidence>
<dbReference type="GO" id="GO:0005730">
    <property type="term" value="C:nucleolus"/>
    <property type="evidence" value="ECO:0007669"/>
    <property type="project" value="TreeGrafter"/>
</dbReference>
<feature type="region of interest" description="Disordered" evidence="1">
    <location>
        <begin position="727"/>
        <end position="746"/>
    </location>
</feature>
<sequence>MSANIQEPKSLGNFASGSKQKYPQVFVSRDIPNEDGLTVTVQDAGIRCVPANSVAKDSPAAFASSSKFHSAAVTTIHSDQMQCTYAAASREGKKSGEGKVLARWSRPVESTEQAPEYTQLKFDTRISRIHACAVVPDRVLVVHEDGGVSLVSSDLQTVTAQPPFRPTGRVLESWVHSIAECGWISSALGVAVVLLLVKEDEKVWLGAVAVTSEDTFNVVGSVELTGVAASGVMSASCSEAGFLSILQSTSICQTFELSSSASNSARTLLATPLPNPLKLQGLVTATNNTSDVPSPLSIYALKSSTVIIAGISSSSPSKLVLLMWDAQYSIPLAERTAALPSPLPPPANIAISLQGSSQTQLVIAISTHILSASVTLPRASSIASVLGAASSSSEWIVPPTTLQDDTRTALVNRIRQEVKAGRAAQADAAFFRWVENEAESSTEGEKAGTLASATKAAAKIPFPSAFAAALIDAAFPSEKDKDKEKEKDKEGPTFASGIVSALIWRGAAGQAMLRTPGGLYGALRENRDWPIMLSALQHVPDIPEDEIVATIRDLLVPLHPEGTSVSPLSNAPPLQNALAHVLAYPTSPTPLRLALRTHLKDGEDLVHVLKILDGWLKRGLQFDVWELEGLQPEGWAGSKTGKSVGVSAGTGKKKVKGAGMIPALEHILNFTQALLDTHLLTLLQHRPSHSLLRSIADNISPLPAHNDALSSLTAPLAQFAAEDALERKSGSSLSKETQTWQSKEEWRKRRKAQLAAEAVAIGDYRFEELVL</sequence>
<gene>
    <name evidence="2" type="ORF">RDB_LOCUS58265</name>
</gene>
<feature type="compositionally biased region" description="Polar residues" evidence="1">
    <location>
        <begin position="730"/>
        <end position="741"/>
    </location>
</feature>
<dbReference type="EMBL" id="CAJMWX010001030">
    <property type="protein sequence ID" value="CAE6445603.1"/>
    <property type="molecule type" value="Genomic_DNA"/>
</dbReference>
<dbReference type="AlphaFoldDB" id="A0A8H3B1C2"/>
<dbReference type="GO" id="GO:0030490">
    <property type="term" value="P:maturation of SSU-rRNA"/>
    <property type="evidence" value="ECO:0007669"/>
    <property type="project" value="InterPro"/>
</dbReference>
<evidence type="ECO:0000313" key="3">
    <source>
        <dbReference type="Proteomes" id="UP000663888"/>
    </source>
</evidence>
<dbReference type="PANTHER" id="PTHR15633:SF2">
    <property type="entry name" value="NUCLEOLAR PROTEIN 11"/>
    <property type="match status" value="1"/>
</dbReference>